<organism evidence="1 2">
    <name type="scientific">candidate division WOR-3 bacterium</name>
    <dbReference type="NCBI Taxonomy" id="2052148"/>
    <lineage>
        <taxon>Bacteria</taxon>
        <taxon>Bacteria division WOR-3</taxon>
    </lineage>
</organism>
<gene>
    <name evidence="1" type="ORF">GF359_10325</name>
</gene>
<name>A0A9D5KAV0_UNCW3</name>
<dbReference type="PROSITE" id="PS00018">
    <property type="entry name" value="EF_HAND_1"/>
    <property type="match status" value="1"/>
</dbReference>
<dbReference type="EMBL" id="WJKJ01000341">
    <property type="protein sequence ID" value="MBD3365596.1"/>
    <property type="molecule type" value="Genomic_DNA"/>
</dbReference>
<evidence type="ECO:0000313" key="2">
    <source>
        <dbReference type="Proteomes" id="UP000630660"/>
    </source>
</evidence>
<dbReference type="InterPro" id="IPR018247">
    <property type="entry name" value="EF_Hand_1_Ca_BS"/>
</dbReference>
<dbReference type="Proteomes" id="UP000630660">
    <property type="component" value="Unassembled WGS sequence"/>
</dbReference>
<dbReference type="AlphaFoldDB" id="A0A9D5KAV0"/>
<sequence length="244" mass="25761">MAKKVVLALFVVMVIAGITNCDILGGGTGVKGMLILEPGQTGDVRNARVELYQNTDLSGEPVKVGQSSSEGTDQSEAEFSIEEVLAGYYYLLAWKDIDGDGDLSGGDLVGVYGGSYTPGEGGQQLTVEEGKMTDVGNITMTILVEEAAVEEASGVIENEGYSVKYTYTFNIDVNLTSLTITIPSVPSFDGGESGSKTGGQAYTTEDYIITDGEELYPIPTGTHNLRFQGTADGDPFDLSVDIAF</sequence>
<accession>A0A9D5KAV0</accession>
<reference evidence="1" key="1">
    <citation type="submission" date="2019-11" db="EMBL/GenBank/DDBJ databases">
        <title>Microbial mats filling the niche in hypersaline microbial mats.</title>
        <authorList>
            <person name="Wong H.L."/>
            <person name="Macleod F.I."/>
            <person name="White R.A. III"/>
            <person name="Burns B.P."/>
        </authorList>
    </citation>
    <scope>NUCLEOTIDE SEQUENCE</scope>
    <source>
        <strain evidence="1">Bin_327</strain>
    </source>
</reference>
<evidence type="ECO:0000313" key="1">
    <source>
        <dbReference type="EMBL" id="MBD3365596.1"/>
    </source>
</evidence>
<comment type="caution">
    <text evidence="1">The sequence shown here is derived from an EMBL/GenBank/DDBJ whole genome shotgun (WGS) entry which is preliminary data.</text>
</comment>
<proteinExistence type="predicted"/>
<protein>
    <submittedName>
        <fullName evidence="1">Uncharacterized protein</fullName>
    </submittedName>
</protein>